<dbReference type="GO" id="GO:0035556">
    <property type="term" value="P:intracellular signal transduction"/>
    <property type="evidence" value="ECO:0007669"/>
    <property type="project" value="InterPro"/>
</dbReference>
<dbReference type="PANTHER" id="PTHR46572:SF1">
    <property type="entry name" value="RHO1 GUANINE NUCLEOTIDE EXCHANGE FACTOR TUS1"/>
    <property type="match status" value="1"/>
</dbReference>
<dbReference type="PROSITE" id="PS50186">
    <property type="entry name" value="DEP"/>
    <property type="match status" value="1"/>
</dbReference>
<evidence type="ECO:0008006" key="9">
    <source>
        <dbReference type="Google" id="ProtNLM"/>
    </source>
</evidence>
<dbReference type="InterPro" id="IPR001180">
    <property type="entry name" value="CNH_dom"/>
</dbReference>
<evidence type="ECO:0000256" key="2">
    <source>
        <dbReference type="ARBA" id="ARBA00022658"/>
    </source>
</evidence>
<dbReference type="InterPro" id="IPR000219">
    <property type="entry name" value="DH_dom"/>
</dbReference>
<dbReference type="CDD" id="cd00160">
    <property type="entry name" value="RhoGEF"/>
    <property type="match status" value="1"/>
</dbReference>
<dbReference type="InterPro" id="IPR052233">
    <property type="entry name" value="Rho-type_GEFs"/>
</dbReference>
<evidence type="ECO:0000259" key="6">
    <source>
        <dbReference type="PROSITE" id="PS50219"/>
    </source>
</evidence>
<keyword evidence="1" id="KW-0597">Phosphoprotein</keyword>
<evidence type="ECO:0000256" key="1">
    <source>
        <dbReference type="ARBA" id="ARBA00022553"/>
    </source>
</evidence>
<feature type="region of interest" description="Disordered" evidence="3">
    <location>
        <begin position="18"/>
        <end position="43"/>
    </location>
</feature>
<dbReference type="SMART" id="SM00325">
    <property type="entry name" value="RhoGEF"/>
    <property type="match status" value="1"/>
</dbReference>
<reference evidence="7 8" key="1">
    <citation type="submission" date="2019-09" db="EMBL/GenBank/DDBJ databases">
        <authorList>
            <consortium name="DOE Joint Genome Institute"/>
            <person name="Mondo S.J."/>
            <person name="Navarro-Mendoza M.I."/>
            <person name="Perez-Arques C."/>
            <person name="Panchal S."/>
            <person name="Nicolas F.E."/>
            <person name="Ganguly P."/>
            <person name="Pangilinan J."/>
            <person name="Grigoriev I."/>
            <person name="Heitman J."/>
            <person name="Sanya K."/>
            <person name="Garre V."/>
        </authorList>
    </citation>
    <scope>NUCLEOTIDE SEQUENCE [LARGE SCALE GENOMIC DNA]</scope>
    <source>
        <strain evidence="7 8">MU402</strain>
    </source>
</reference>
<feature type="compositionally biased region" description="Low complexity" evidence="3">
    <location>
        <begin position="630"/>
        <end position="649"/>
    </location>
</feature>
<dbReference type="Gene3D" id="1.10.10.10">
    <property type="entry name" value="Winged helix-like DNA-binding domain superfamily/Winged helix DNA-binding domain"/>
    <property type="match status" value="1"/>
</dbReference>
<dbReference type="Pfam" id="PF00621">
    <property type="entry name" value="RhoGEF"/>
    <property type="match status" value="1"/>
</dbReference>
<dbReference type="SMART" id="SM00036">
    <property type="entry name" value="CNH"/>
    <property type="match status" value="1"/>
</dbReference>
<feature type="domain" description="DEP" evidence="5">
    <location>
        <begin position="103"/>
        <end position="186"/>
    </location>
</feature>
<dbReference type="Gene3D" id="1.20.900.10">
    <property type="entry name" value="Dbl homology (DH) domain"/>
    <property type="match status" value="1"/>
</dbReference>
<evidence type="ECO:0000259" key="5">
    <source>
        <dbReference type="PROSITE" id="PS50186"/>
    </source>
</evidence>
<dbReference type="EMBL" id="JAAECE010000006">
    <property type="protein sequence ID" value="KAF1799449.1"/>
    <property type="molecule type" value="Genomic_DNA"/>
</dbReference>
<dbReference type="AlphaFoldDB" id="A0A8H4BCI0"/>
<dbReference type="InterPro" id="IPR036390">
    <property type="entry name" value="WH_DNA-bd_sf"/>
</dbReference>
<dbReference type="SUPFAM" id="SSF48065">
    <property type="entry name" value="DBL homology domain (DH-domain)"/>
    <property type="match status" value="1"/>
</dbReference>
<name>A0A8H4BCI0_MUCCL</name>
<keyword evidence="2" id="KW-0344">Guanine-nucleotide releasing factor</keyword>
<dbReference type="SUPFAM" id="SSF46785">
    <property type="entry name" value="Winged helix' DNA-binding domain"/>
    <property type="match status" value="1"/>
</dbReference>
<dbReference type="InterPro" id="IPR011993">
    <property type="entry name" value="PH-like_dom_sf"/>
</dbReference>
<dbReference type="GO" id="GO:0005085">
    <property type="term" value="F:guanyl-nucleotide exchange factor activity"/>
    <property type="evidence" value="ECO:0007669"/>
    <property type="project" value="UniProtKB-KW"/>
</dbReference>
<feature type="region of interest" description="Disordered" evidence="3">
    <location>
        <begin position="628"/>
        <end position="650"/>
    </location>
</feature>
<dbReference type="InterPro" id="IPR000591">
    <property type="entry name" value="DEP_dom"/>
</dbReference>
<accession>A0A8H4BCI0</accession>
<dbReference type="PROSITE" id="PS50219">
    <property type="entry name" value="CNH"/>
    <property type="match status" value="1"/>
</dbReference>
<dbReference type="SMART" id="SM00233">
    <property type="entry name" value="PH"/>
    <property type="match status" value="1"/>
</dbReference>
<feature type="domain" description="DH" evidence="4">
    <location>
        <begin position="303"/>
        <end position="490"/>
    </location>
</feature>
<sequence length="1095" mass="124493">MARRKESLLQPWDLLSSSRRKSNNKRAAARDGTAILSKNTPTPPIVTTQEIMAQRSQSFAYGTKSATTASATTTIAANTATTTAVKRKSNIYSALLSKIAIELRQRITLADHIKDDIEYKNTFDGKQVVDKIALIVQTSDRKLALRIGRMLSAQRFFHDVSYETQLVDSSIYLYEFTNRTLYALNTTQHQQSGSDWSGSESLSEHNVDVTNNNQIIPNGIIVDLTHCYVPTCWDLKPCYSPICPKRFTQLKRTESSESFSNLFVSLSSSKSTIAKSKSALHHDYWADGVEKSIYDSLSKTERKRQENLYELIYTEKDYVQSLEYLQNMWIKPLTERPIIPASRKETLLRKVFGGIEEIYKINIRLLQALQERQSQHSIIHQVGDILLDFVIEFEPYISYGSKQYEAKFALENERFINPNFDAFVEATERHPDSLKLELNGYLTKPTTRLGRYTLLFNEILKHTPADHPDLEDLPKAVTIIKRFLSRVNAETGKAKNRFDLERIHYNLSFKYKADEVNLDLLAKNRSIVKQGTLKKSAQLESVEYQVILFDHYLVIAKLKIINGTERYVIQKRPIPIELLSVYLPDTNLASKRSSTLVLPYLTMNTPNPMMAVPGAQLRASTDIGPYLHQNTNNGSPINGSNSSSSTKPNQYPIAFQHLGRSTSAPYILFAPSHATRKPWFEKIRAQQEAKNKRSPVFEMVSSVLEHQFIVLNKIHHFITFNGGQQYLLAADDGVYVGHHNYRHAETTPHKVLSLEKVTQIQTIESTETLLVLADRTLWEYPLDIVNGKPETQPRGRLVQTHVPFFYVGTCLKRTMVCVPKISTLRSVITVFEAVKRTDLINSNNNSSMAASAMSASLPSSTGGSSKRASGILDRLLSMRALSQPADDLHLRKVKDTYVPSEAYAVELSASMMLITSSRGMIMVDMRTDQPQQLLNPGDRHLAFIMEREKEVSSSLNLRQPIKRIAIFRTPRNHYFICYDEYAFYIDSKGNRLFTKFLIEWEGTPESFAFCYPYVMAFDASFIEIRNVITGAIEQIIRGKQMKCLNNGHKTELPLIFGSMADPVKDNYQFVFKLQLAAEHSIEQDITSIEPSTLHR</sequence>
<evidence type="ECO:0000313" key="7">
    <source>
        <dbReference type="EMBL" id="KAF1799449.1"/>
    </source>
</evidence>
<dbReference type="SUPFAM" id="SSF50729">
    <property type="entry name" value="PH domain-like"/>
    <property type="match status" value="1"/>
</dbReference>
<dbReference type="InterPro" id="IPR036388">
    <property type="entry name" value="WH-like_DNA-bd_sf"/>
</dbReference>
<organism evidence="7 8">
    <name type="scientific">Mucor circinelloides f. lusitanicus</name>
    <name type="common">Mucor racemosus var. lusitanicus</name>
    <dbReference type="NCBI Taxonomy" id="29924"/>
    <lineage>
        <taxon>Eukaryota</taxon>
        <taxon>Fungi</taxon>
        <taxon>Fungi incertae sedis</taxon>
        <taxon>Mucoromycota</taxon>
        <taxon>Mucoromycotina</taxon>
        <taxon>Mucoromycetes</taxon>
        <taxon>Mucorales</taxon>
        <taxon>Mucorineae</taxon>
        <taxon>Mucoraceae</taxon>
        <taxon>Mucor</taxon>
    </lineage>
</organism>
<dbReference type="PANTHER" id="PTHR46572">
    <property type="entry name" value="RHO1 GDP-GTP EXCHANGE PROTEIN 1-RELATED"/>
    <property type="match status" value="1"/>
</dbReference>
<proteinExistence type="predicted"/>
<dbReference type="PROSITE" id="PS50010">
    <property type="entry name" value="DH_2"/>
    <property type="match status" value="1"/>
</dbReference>
<dbReference type="InterPro" id="IPR035899">
    <property type="entry name" value="DBL_dom_sf"/>
</dbReference>
<comment type="caution">
    <text evidence="7">The sequence shown here is derived from an EMBL/GenBank/DDBJ whole genome shotgun (WGS) entry which is preliminary data.</text>
</comment>
<protein>
    <recommendedName>
        <fullName evidence="9">DH domain-containing protein</fullName>
    </recommendedName>
</protein>
<evidence type="ECO:0000256" key="3">
    <source>
        <dbReference type="SAM" id="MobiDB-lite"/>
    </source>
</evidence>
<dbReference type="Pfam" id="PF15405">
    <property type="entry name" value="PH_5"/>
    <property type="match status" value="1"/>
</dbReference>
<evidence type="ECO:0000313" key="8">
    <source>
        <dbReference type="Proteomes" id="UP000469890"/>
    </source>
</evidence>
<dbReference type="InterPro" id="IPR001849">
    <property type="entry name" value="PH_domain"/>
</dbReference>
<feature type="domain" description="CNH" evidence="6">
    <location>
        <begin position="711"/>
        <end position="1051"/>
    </location>
</feature>
<evidence type="ECO:0000259" key="4">
    <source>
        <dbReference type="PROSITE" id="PS50010"/>
    </source>
</evidence>
<dbReference type="Proteomes" id="UP000469890">
    <property type="component" value="Unassembled WGS sequence"/>
</dbReference>
<dbReference type="Gene3D" id="2.30.29.30">
    <property type="entry name" value="Pleckstrin-homology domain (PH domain)/Phosphotyrosine-binding domain (PTB)"/>
    <property type="match status" value="1"/>
</dbReference>
<dbReference type="Pfam" id="PF00780">
    <property type="entry name" value="CNH"/>
    <property type="match status" value="1"/>
</dbReference>
<gene>
    <name evidence="7" type="ORF">FB192DRAFT_1307796</name>
</gene>
<dbReference type="InterPro" id="IPR041675">
    <property type="entry name" value="PH_5"/>
</dbReference>
<dbReference type="SMART" id="SM00049">
    <property type="entry name" value="DEP"/>
    <property type="match status" value="1"/>
</dbReference>
<dbReference type="Pfam" id="PF00610">
    <property type="entry name" value="DEP"/>
    <property type="match status" value="1"/>
</dbReference>